<name>A0A0V8RRK7_9ACTO</name>
<dbReference type="EMBL" id="LLVT01000003">
    <property type="protein sequence ID" value="KSW10686.1"/>
    <property type="molecule type" value="Genomic_DNA"/>
</dbReference>
<organism evidence="7 8">
    <name type="scientific">Schaalia odontolytica</name>
    <dbReference type="NCBI Taxonomy" id="1660"/>
    <lineage>
        <taxon>Bacteria</taxon>
        <taxon>Bacillati</taxon>
        <taxon>Actinomycetota</taxon>
        <taxon>Actinomycetes</taxon>
        <taxon>Actinomycetales</taxon>
        <taxon>Actinomycetaceae</taxon>
        <taxon>Schaalia</taxon>
    </lineage>
</organism>
<keyword evidence="5" id="KW-0560">Oxidoreductase</keyword>
<dbReference type="Gene3D" id="3.50.50.60">
    <property type="entry name" value="FAD/NAD(P)-binding domain"/>
    <property type="match status" value="1"/>
</dbReference>
<dbReference type="PANTHER" id="PTHR11985:SF35">
    <property type="entry name" value="ANAEROBIC GLYCEROL-3-PHOSPHATE DEHYDROGENASE SUBUNIT A"/>
    <property type="match status" value="1"/>
</dbReference>
<dbReference type="InterPro" id="IPR041854">
    <property type="entry name" value="BFD-like_2Fe2S-bd_dom_sf"/>
</dbReference>
<feature type="domain" description="FAD dependent oxidoreductase" evidence="6">
    <location>
        <begin position="7"/>
        <end position="357"/>
    </location>
</feature>
<dbReference type="GO" id="GO:0019563">
    <property type="term" value="P:glycerol catabolic process"/>
    <property type="evidence" value="ECO:0007669"/>
    <property type="project" value="UniProtKB-UniPathway"/>
</dbReference>
<comment type="similarity">
    <text evidence="2">Belongs to the FAD-dependent glycerol-3-phosphate dehydrogenase family.</text>
</comment>
<dbReference type="RefSeq" id="WP_060567532.1">
    <property type="nucleotide sequence ID" value="NZ_CP040006.1"/>
</dbReference>
<dbReference type="GO" id="GO:0005886">
    <property type="term" value="C:plasma membrane"/>
    <property type="evidence" value="ECO:0007669"/>
    <property type="project" value="InterPro"/>
</dbReference>
<dbReference type="SUPFAM" id="SSF51905">
    <property type="entry name" value="FAD/NAD(P)-binding domain"/>
    <property type="match status" value="1"/>
</dbReference>
<evidence type="ECO:0000313" key="8">
    <source>
        <dbReference type="Proteomes" id="UP000054686"/>
    </source>
</evidence>
<evidence type="ECO:0000256" key="2">
    <source>
        <dbReference type="ARBA" id="ARBA00007330"/>
    </source>
</evidence>
<dbReference type="InterPro" id="IPR036188">
    <property type="entry name" value="FAD/NAD-bd_sf"/>
</dbReference>
<sequence length="528" mass="57689">MKTLRTDVCVIGGGSTGAGVVRDVAMRGFSAVLVDRADIAQGTSGRFHGLLHSGGRYIASDPESATECAEENEIVQRINANAVEATGGLFVVTAQDDEEYADQFLARAAAAKVPAAEISIAEALRREPRLDPRIKRAFEVQDGTVDGWQMTWGAIRSAQAYGAQVLTYHRVTSIEREGERISAVIVHDERGGEDVRIECGFVLNCGGPWAGQIAAMADCHGVDVVPGAGIMIAMNHRLSHSVINRCVWPADGDILVPDHTVCIIGTTDLKADDPDRLSIPADQVQQMLDSGEAMIPGFRKSRAVHAWAGARPLVKDSRVSATDTRHMARGMSIIDHNTRDGVYGMLTIAGGKLTTYRLMAERIVDIMCEEMGEQRACKTADEAVPPAKEERLYTIGHRLDNVESRNESPSHEQIICECEMATRAMLENVMDTLPKGQFDDVRRQMRLGMGPCQGGFCSQRAAGIAHERGDIDSMRANSLLRLFLKNRWIGLWPIMFGKQARQAALDAWIHEGTLDVEHLPAPSEEVVR</sequence>
<keyword evidence="4" id="KW-0274">FAD</keyword>
<accession>A0A0V8RRK7</accession>
<comment type="caution">
    <text evidence="7">The sequence shown here is derived from an EMBL/GenBank/DDBJ whole genome shotgun (WGS) entry which is preliminary data.</text>
</comment>
<dbReference type="NCBIfam" id="NF008313">
    <property type="entry name" value="PRK11101.1"/>
    <property type="match status" value="1"/>
</dbReference>
<dbReference type="SUPFAM" id="SSF54373">
    <property type="entry name" value="FAD-linked reductases, C-terminal domain"/>
    <property type="match status" value="1"/>
</dbReference>
<evidence type="ECO:0000256" key="3">
    <source>
        <dbReference type="ARBA" id="ARBA00022630"/>
    </source>
</evidence>
<dbReference type="InterPro" id="IPR017752">
    <property type="entry name" value="G3P_DH_GlpA_su"/>
</dbReference>
<dbReference type="Gene3D" id="1.10.10.1100">
    <property type="entry name" value="BFD-like [2Fe-2S]-binding domain"/>
    <property type="match status" value="1"/>
</dbReference>
<reference evidence="7 8" key="1">
    <citation type="submission" date="2015-10" db="EMBL/GenBank/DDBJ databases">
        <title>Draft Genome of Actinomyces odontolyticus subsp. actinosynbacter strain XH001.</title>
        <authorList>
            <person name="Mclean J.S."/>
            <person name="He X."/>
        </authorList>
    </citation>
    <scope>NUCLEOTIDE SEQUENCE [LARGE SCALE GENOMIC DNA]</scope>
    <source>
        <strain evidence="7 8">XH001</strain>
    </source>
</reference>
<dbReference type="PRINTS" id="PR01001">
    <property type="entry name" value="FADG3PDH"/>
</dbReference>
<dbReference type="GO" id="GO:0046168">
    <property type="term" value="P:glycerol-3-phosphate catabolic process"/>
    <property type="evidence" value="ECO:0007669"/>
    <property type="project" value="TreeGrafter"/>
</dbReference>
<dbReference type="Proteomes" id="UP000054686">
    <property type="component" value="Unassembled WGS sequence"/>
</dbReference>
<dbReference type="CDD" id="cd19946">
    <property type="entry name" value="GlpA-like_Fer2_BFD-like"/>
    <property type="match status" value="1"/>
</dbReference>
<dbReference type="GO" id="GO:0004368">
    <property type="term" value="F:glycerol-3-phosphate dehydrogenase (quinone) activity"/>
    <property type="evidence" value="ECO:0007669"/>
    <property type="project" value="InterPro"/>
</dbReference>
<dbReference type="InterPro" id="IPR006076">
    <property type="entry name" value="FAD-dep_OxRdtase"/>
</dbReference>
<dbReference type="GO" id="GO:0050660">
    <property type="term" value="F:flavin adenine dinucleotide binding"/>
    <property type="evidence" value="ECO:0007669"/>
    <property type="project" value="InterPro"/>
</dbReference>
<dbReference type="PROSITE" id="PS00978">
    <property type="entry name" value="FAD_G3PDH_2"/>
    <property type="match status" value="1"/>
</dbReference>
<dbReference type="PANTHER" id="PTHR11985">
    <property type="entry name" value="GLYCEROL-3-PHOSPHATE DEHYDROGENASE"/>
    <property type="match status" value="1"/>
</dbReference>
<dbReference type="Gene3D" id="3.30.9.10">
    <property type="entry name" value="D-Amino Acid Oxidase, subunit A, domain 2"/>
    <property type="match status" value="1"/>
</dbReference>
<evidence type="ECO:0000256" key="4">
    <source>
        <dbReference type="ARBA" id="ARBA00022827"/>
    </source>
</evidence>
<dbReference type="GO" id="GO:0009331">
    <property type="term" value="C:glycerol-3-phosphate dehydrogenase (FAD) complex"/>
    <property type="evidence" value="ECO:0007669"/>
    <property type="project" value="InterPro"/>
</dbReference>
<gene>
    <name evidence="7" type="ORF">APY09_08685</name>
</gene>
<dbReference type="NCBIfam" id="TIGR03377">
    <property type="entry name" value="glycerol3P_GlpA"/>
    <property type="match status" value="1"/>
</dbReference>
<dbReference type="AlphaFoldDB" id="A0A0V8RRK7"/>
<evidence type="ECO:0000256" key="5">
    <source>
        <dbReference type="ARBA" id="ARBA00023002"/>
    </source>
</evidence>
<keyword evidence="3" id="KW-0285">Flavoprotein</keyword>
<dbReference type="InterPro" id="IPR000447">
    <property type="entry name" value="G3P_DH_FAD-dep"/>
</dbReference>
<dbReference type="UniPathway" id="UPA00618">
    <property type="reaction ID" value="UER00673"/>
</dbReference>
<evidence type="ECO:0000259" key="6">
    <source>
        <dbReference type="Pfam" id="PF01266"/>
    </source>
</evidence>
<dbReference type="OrthoDB" id="9766796at2"/>
<dbReference type="GO" id="GO:0010181">
    <property type="term" value="F:FMN binding"/>
    <property type="evidence" value="ECO:0007669"/>
    <property type="project" value="InterPro"/>
</dbReference>
<evidence type="ECO:0000313" key="7">
    <source>
        <dbReference type="EMBL" id="KSW10686.1"/>
    </source>
</evidence>
<evidence type="ECO:0000256" key="1">
    <source>
        <dbReference type="ARBA" id="ARBA00001974"/>
    </source>
</evidence>
<proteinExistence type="inferred from homology"/>
<comment type="cofactor">
    <cofactor evidence="1">
        <name>FAD</name>
        <dbReference type="ChEBI" id="CHEBI:57692"/>
    </cofactor>
</comment>
<dbReference type="Pfam" id="PF01266">
    <property type="entry name" value="DAO"/>
    <property type="match status" value="1"/>
</dbReference>
<protein>
    <submittedName>
        <fullName evidence="7">Glycerol-3-phosphate dehydrogenase, anaerobic, A subunit</fullName>
    </submittedName>
</protein>